<proteinExistence type="predicted"/>
<dbReference type="Gene3D" id="2.40.30.170">
    <property type="match status" value="1"/>
</dbReference>
<keyword evidence="2" id="KW-0812">Transmembrane</keyword>
<name>A0A1E5FU34_VIBSP</name>
<dbReference type="RefSeq" id="WP_019822905.1">
    <property type="nucleotide sequence ID" value="NZ_AJZD02000085.1"/>
</dbReference>
<dbReference type="Proteomes" id="UP000094802">
    <property type="component" value="Unassembled WGS sequence"/>
</dbReference>
<dbReference type="GO" id="GO:0015562">
    <property type="term" value="F:efflux transmembrane transporter activity"/>
    <property type="evidence" value="ECO:0007669"/>
    <property type="project" value="TreeGrafter"/>
</dbReference>
<reference evidence="3 4" key="1">
    <citation type="journal article" date="2012" name="Science">
        <title>Ecological populations of bacteria act as socially cohesive units of antibiotic production and resistance.</title>
        <authorList>
            <person name="Cordero O.X."/>
            <person name="Wildschutte H."/>
            <person name="Kirkup B."/>
            <person name="Proehl S."/>
            <person name="Ngo L."/>
            <person name="Hussain F."/>
            <person name="Le Roux F."/>
            <person name="Mincer T."/>
            <person name="Polz M.F."/>
        </authorList>
    </citation>
    <scope>NUCLEOTIDE SEQUENCE [LARGE SCALE GENOMIC DNA]</scope>
    <source>
        <strain evidence="3 4">12E03</strain>
    </source>
</reference>
<feature type="transmembrane region" description="Helical" evidence="2">
    <location>
        <begin position="6"/>
        <end position="25"/>
    </location>
</feature>
<evidence type="ECO:0000313" key="4">
    <source>
        <dbReference type="Proteomes" id="UP000094802"/>
    </source>
</evidence>
<dbReference type="PANTHER" id="PTHR30469:SF11">
    <property type="entry name" value="BLL4320 PROTEIN"/>
    <property type="match status" value="1"/>
</dbReference>
<feature type="transmembrane region" description="Helical" evidence="2">
    <location>
        <begin position="32"/>
        <end position="49"/>
    </location>
</feature>
<sequence length="343" mass="38288">MKEIMLPYILIVWLLVKLGVIQWTLRNAVISVGIGAAIAFSLFAAHRFWSPADLTDSTTVKAPHAVLSPLFGQQIKEIHVAHNQEVKKGELIYTLESEDSEEEIKSLQASLTAIEHRIVSIQEQIAIDRKNHERLVKLNEFSSQKERDDLYTRIQQGESDYLAAMSDADSIRATINQRNWLNDRNEVRAPFDGVIGIVNIAEGSRAGNLFLYDTSKKFVEMRVSDQTYRNLEEGQFAEFFVNSHPGEIFRGRVNSITTNTGEAEISVRGTAESVQRHVGANMGSHGRTVVIEFEEPENYTIPLGATGSGWISAAKPHEMLGFMDIIGGATVRLKALKAYLFAL</sequence>
<evidence type="ECO:0000256" key="1">
    <source>
        <dbReference type="SAM" id="Coils"/>
    </source>
</evidence>
<keyword evidence="1" id="KW-0175">Coiled coil</keyword>
<dbReference type="OrthoDB" id="107989at2"/>
<dbReference type="GO" id="GO:1990281">
    <property type="term" value="C:efflux pump complex"/>
    <property type="evidence" value="ECO:0007669"/>
    <property type="project" value="TreeGrafter"/>
</dbReference>
<dbReference type="AlphaFoldDB" id="A0A1E5FU34"/>
<gene>
    <name evidence="3" type="ORF">A142_18755</name>
</gene>
<evidence type="ECO:0000256" key="2">
    <source>
        <dbReference type="SAM" id="Phobius"/>
    </source>
</evidence>
<dbReference type="Gene3D" id="2.40.50.100">
    <property type="match status" value="1"/>
</dbReference>
<keyword evidence="2" id="KW-1133">Transmembrane helix</keyword>
<organism evidence="3 4">
    <name type="scientific">Vibrio splendidus 12E03</name>
    <dbReference type="NCBI Taxonomy" id="1191305"/>
    <lineage>
        <taxon>Bacteria</taxon>
        <taxon>Pseudomonadati</taxon>
        <taxon>Pseudomonadota</taxon>
        <taxon>Gammaproteobacteria</taxon>
        <taxon>Vibrionales</taxon>
        <taxon>Vibrionaceae</taxon>
        <taxon>Vibrio</taxon>
    </lineage>
</organism>
<evidence type="ECO:0000313" key="3">
    <source>
        <dbReference type="EMBL" id="OEF93985.1"/>
    </source>
</evidence>
<comment type="caution">
    <text evidence="3">The sequence shown here is derived from an EMBL/GenBank/DDBJ whole genome shotgun (WGS) entry which is preliminary data.</text>
</comment>
<dbReference type="SUPFAM" id="SSF111369">
    <property type="entry name" value="HlyD-like secretion proteins"/>
    <property type="match status" value="1"/>
</dbReference>
<accession>A0A1E5FU34</accession>
<feature type="coiled-coil region" evidence="1">
    <location>
        <begin position="97"/>
        <end position="124"/>
    </location>
</feature>
<dbReference type="PANTHER" id="PTHR30469">
    <property type="entry name" value="MULTIDRUG RESISTANCE PROTEIN MDTA"/>
    <property type="match status" value="1"/>
</dbReference>
<protein>
    <submittedName>
        <fullName evidence="3">Hemolysin D</fullName>
    </submittedName>
</protein>
<keyword evidence="2" id="KW-0472">Membrane</keyword>
<dbReference type="EMBL" id="AJZD02000085">
    <property type="protein sequence ID" value="OEF93985.1"/>
    <property type="molecule type" value="Genomic_DNA"/>
</dbReference>